<dbReference type="InterPro" id="IPR035969">
    <property type="entry name" value="Rab-GAP_TBC_sf"/>
</dbReference>
<dbReference type="Pfam" id="PF00566">
    <property type="entry name" value="RabGAP-TBC"/>
    <property type="match status" value="1"/>
</dbReference>
<comment type="subcellular location">
    <subcellularLocation>
        <location evidence="1">Cytoplasm</location>
        <location evidence="1">Cytoskeleton</location>
        <location evidence="1">Cilium basal body</location>
    </subcellularLocation>
    <subcellularLocation>
        <location evidence="2">Cytoplasm</location>
        <location evidence="2">Cytoskeleton</location>
        <location evidence="2">Microtubule organizing center</location>
        <location evidence="2">Centrosome</location>
        <location evidence="2">Centriolar satellite</location>
    </subcellularLocation>
</comment>
<evidence type="ECO:0000259" key="14">
    <source>
        <dbReference type="PROSITE" id="PS50086"/>
    </source>
</evidence>
<evidence type="ECO:0000256" key="13">
    <source>
        <dbReference type="SAM" id="Phobius"/>
    </source>
</evidence>
<evidence type="ECO:0000256" key="11">
    <source>
        <dbReference type="ARBA" id="ARBA00034464"/>
    </source>
</evidence>
<evidence type="ECO:0000256" key="9">
    <source>
        <dbReference type="ARBA" id="ARBA00023212"/>
    </source>
</evidence>
<keyword evidence="10" id="KW-0966">Cell projection</keyword>
<gene>
    <name evidence="15" type="ORF">LSTR_LSTR010814</name>
</gene>
<keyword evidence="5" id="KW-0853">WD repeat</keyword>
<dbReference type="InterPro" id="IPR000195">
    <property type="entry name" value="Rab-GAP-TBC_dom"/>
</dbReference>
<dbReference type="InterPro" id="IPR051570">
    <property type="entry name" value="TBC1_cilium_biogenesis"/>
</dbReference>
<evidence type="ECO:0000256" key="10">
    <source>
        <dbReference type="ARBA" id="ARBA00023273"/>
    </source>
</evidence>
<keyword evidence="13" id="KW-0472">Membrane</keyword>
<evidence type="ECO:0000256" key="3">
    <source>
        <dbReference type="ARBA" id="ARBA00014199"/>
    </source>
</evidence>
<keyword evidence="9" id="KW-0206">Cytoskeleton</keyword>
<dbReference type="GO" id="GO:0060271">
    <property type="term" value="P:cilium assembly"/>
    <property type="evidence" value="ECO:0007669"/>
    <property type="project" value="TreeGrafter"/>
</dbReference>
<evidence type="ECO:0000256" key="2">
    <source>
        <dbReference type="ARBA" id="ARBA00004607"/>
    </source>
</evidence>
<keyword evidence="13" id="KW-1133">Transmembrane helix</keyword>
<feature type="transmembrane region" description="Helical" evidence="13">
    <location>
        <begin position="296"/>
        <end position="317"/>
    </location>
</feature>
<keyword evidence="13" id="KW-0812">Transmembrane</keyword>
<dbReference type="InterPro" id="IPR001680">
    <property type="entry name" value="WD40_rpt"/>
</dbReference>
<dbReference type="STRING" id="195883.A0A482XKN8"/>
<name>A0A482XKN8_LAOST</name>
<accession>A0A482XKN8</accession>
<evidence type="ECO:0000256" key="12">
    <source>
        <dbReference type="SAM" id="Coils"/>
    </source>
</evidence>
<evidence type="ECO:0000256" key="5">
    <source>
        <dbReference type="ARBA" id="ARBA00022574"/>
    </source>
</evidence>
<dbReference type="EMBL" id="QKKF02007782">
    <property type="protein sequence ID" value="RZF45858.1"/>
    <property type="molecule type" value="Genomic_DNA"/>
</dbReference>
<dbReference type="Gene3D" id="1.10.472.80">
    <property type="entry name" value="Ypt/Rab-GAP domain of gyp1p, domain 3"/>
    <property type="match status" value="1"/>
</dbReference>
<evidence type="ECO:0000256" key="8">
    <source>
        <dbReference type="ARBA" id="ARBA00023054"/>
    </source>
</evidence>
<keyword evidence="6" id="KW-0677">Repeat</keyword>
<dbReference type="SMART" id="SM00320">
    <property type="entry name" value="WD40"/>
    <property type="match status" value="2"/>
</dbReference>
<keyword evidence="4" id="KW-0963">Cytoplasm</keyword>
<feature type="domain" description="Rab-GAP TBC" evidence="14">
    <location>
        <begin position="349"/>
        <end position="525"/>
    </location>
</feature>
<dbReference type="InParanoid" id="A0A482XKN8"/>
<organism evidence="15 16">
    <name type="scientific">Laodelphax striatellus</name>
    <name type="common">Small brown planthopper</name>
    <name type="synonym">Delphax striatella</name>
    <dbReference type="NCBI Taxonomy" id="195883"/>
    <lineage>
        <taxon>Eukaryota</taxon>
        <taxon>Metazoa</taxon>
        <taxon>Ecdysozoa</taxon>
        <taxon>Arthropoda</taxon>
        <taxon>Hexapoda</taxon>
        <taxon>Insecta</taxon>
        <taxon>Pterygota</taxon>
        <taxon>Neoptera</taxon>
        <taxon>Paraneoptera</taxon>
        <taxon>Hemiptera</taxon>
        <taxon>Auchenorrhyncha</taxon>
        <taxon>Fulgoroidea</taxon>
        <taxon>Delphacidae</taxon>
        <taxon>Criomorphinae</taxon>
        <taxon>Laodelphax</taxon>
    </lineage>
</organism>
<dbReference type="GO" id="GO:0034451">
    <property type="term" value="C:centriolar satellite"/>
    <property type="evidence" value="ECO:0007669"/>
    <property type="project" value="UniProtKB-SubCell"/>
</dbReference>
<proteinExistence type="predicted"/>
<feature type="coiled-coil region" evidence="12">
    <location>
        <begin position="720"/>
        <end position="797"/>
    </location>
</feature>
<dbReference type="SUPFAM" id="SSF50978">
    <property type="entry name" value="WD40 repeat-like"/>
    <property type="match status" value="1"/>
</dbReference>
<dbReference type="Proteomes" id="UP000291343">
    <property type="component" value="Unassembled WGS sequence"/>
</dbReference>
<comment type="caution">
    <text evidence="15">The sequence shown here is derived from an EMBL/GenBank/DDBJ whole genome shotgun (WGS) entry which is preliminary data.</text>
</comment>
<dbReference type="InterPro" id="IPR036322">
    <property type="entry name" value="WD40_repeat_dom_sf"/>
</dbReference>
<feature type="coiled-coil region" evidence="12">
    <location>
        <begin position="613"/>
        <end position="692"/>
    </location>
</feature>
<dbReference type="Gene3D" id="2.130.10.10">
    <property type="entry name" value="YVTN repeat-like/Quinoprotein amine dehydrogenase"/>
    <property type="match status" value="1"/>
</dbReference>
<keyword evidence="7" id="KW-0970">Cilium biogenesis/degradation</keyword>
<dbReference type="OrthoDB" id="5578278at2759"/>
<keyword evidence="8 12" id="KW-0175">Coiled coil</keyword>
<evidence type="ECO:0000256" key="1">
    <source>
        <dbReference type="ARBA" id="ARBA00004120"/>
    </source>
</evidence>
<dbReference type="AlphaFoldDB" id="A0A482XKN8"/>
<keyword evidence="16" id="KW-1185">Reference proteome</keyword>
<dbReference type="FunCoup" id="A0A482XKN8">
    <property type="interactions" value="69"/>
</dbReference>
<dbReference type="PANTHER" id="PTHR19853:SF1">
    <property type="entry name" value="TBC1 DOMAIN FAMILY MEMBER 31"/>
    <property type="match status" value="1"/>
</dbReference>
<dbReference type="SMR" id="A0A482XKN8"/>
<sequence length="979" mass="114013">METKHCLENPTGEIFKKPFRIDTSRKDGLLLQIHHTIAARNKKSRTFKFDEATFDDTGEQLAAIDHVGNIVVIDFSCLRFWMLPSKLKCSVMKFSSYKKNELLLGRPGGNVALVDTGSGVLSSNLIGHKEPVSHITFATGEPCCLTVSKSEAIIWNLPSNSKLHRLALHSDVSYRQIFFIPVSNNIFACFDDNTVHVWKFKTFECVKYSLPHQWNNQAASLFSVTRDGQTIGVGGSSSKVMLMSLETCRMKKVLQLPKYINSITHLEFIPQPFDGGSNKVPDYSTISSIMKILQSYTFLLFFWCSCIIFIFFTNFMLQEESSINQLFLLQMGSILDINRLKQILDEYLEYPESYRPLIWKTILRLPQNQLAYNALQKKGLHPVCGQFNENFLSSKSTNYSNSLKRLISCLSHWSPLFSQITYLPNLVSPFLKVFKSNSFTCFEFVATFIVNWCQRWFEFFPFPPVNVMSMIENILVEWDEELFNWFVEQQVTSHQYGWTILQSLFSLVLGQKEWMQLFDHILSNEPSFIIFALVAYLIVCRSTLLKIANLKDFEFFFHNQTAINMRHFIKKIYHLYYKTKDDDSHPKSFLQSFKPLQQGETYQIFNEYPKFIVDKQADHINNMREELTELLEEQSRLARARAEQEKRHALEINRQAQKVQLMNLQKQYQDALAEDEDRISQQMKRVNLLKKDLKHRERLMTEEARSRTQDLITQQRTAALQALINEIDSKRAQEERKLREIEEETLDRHQQLLLEKQRLEQQLAVLAEAPIPVVSKQDELGAQLAELSEQLMKIRGENCKMSRKRDLKKSRELSTADSFLQKAEFELAQEVAERQKTMWSSQHNIQAMKLETETKDLQNDVDEMHNSLLQKRLQESWDLLKATRESRDERMVLQKELAGLTDALQANAREESGSDDTSTSTASAEVLWKNRIYHPSSSSFNTFHGYDLRGRDTDYYRRQQDAIKSSLDIRQRLLSQQNT</sequence>
<dbReference type="GO" id="GO:0036064">
    <property type="term" value="C:ciliary basal body"/>
    <property type="evidence" value="ECO:0007669"/>
    <property type="project" value="TreeGrafter"/>
</dbReference>
<evidence type="ECO:0000256" key="7">
    <source>
        <dbReference type="ARBA" id="ARBA00022794"/>
    </source>
</evidence>
<reference evidence="15 16" key="1">
    <citation type="journal article" date="2017" name="Gigascience">
        <title>Genome sequence of the small brown planthopper, Laodelphax striatellus.</title>
        <authorList>
            <person name="Zhu J."/>
            <person name="Jiang F."/>
            <person name="Wang X."/>
            <person name="Yang P."/>
            <person name="Bao Y."/>
            <person name="Zhao W."/>
            <person name="Wang W."/>
            <person name="Lu H."/>
            <person name="Wang Q."/>
            <person name="Cui N."/>
            <person name="Li J."/>
            <person name="Chen X."/>
            <person name="Luo L."/>
            <person name="Yu J."/>
            <person name="Kang L."/>
            <person name="Cui F."/>
        </authorList>
    </citation>
    <scope>NUCLEOTIDE SEQUENCE [LARGE SCALE GENOMIC DNA]</scope>
    <source>
        <strain evidence="15">Lst14</strain>
    </source>
</reference>
<evidence type="ECO:0000256" key="4">
    <source>
        <dbReference type="ARBA" id="ARBA00022490"/>
    </source>
</evidence>
<evidence type="ECO:0000256" key="6">
    <source>
        <dbReference type="ARBA" id="ARBA00022737"/>
    </source>
</evidence>
<dbReference type="PROSITE" id="PS50086">
    <property type="entry name" value="TBC_RABGAP"/>
    <property type="match status" value="1"/>
</dbReference>
<dbReference type="SUPFAM" id="SSF47923">
    <property type="entry name" value="Ypt/Rab-GAP domain of gyp1p"/>
    <property type="match status" value="1"/>
</dbReference>
<protein>
    <recommendedName>
        <fullName evidence="3">TBC1 domain family member 31</fullName>
    </recommendedName>
</protein>
<evidence type="ECO:0000313" key="15">
    <source>
        <dbReference type="EMBL" id="RZF45858.1"/>
    </source>
</evidence>
<dbReference type="PANTHER" id="PTHR19853">
    <property type="entry name" value="WD REPEAT CONTAINING PROTEIN 3 WDR3"/>
    <property type="match status" value="1"/>
</dbReference>
<dbReference type="InterPro" id="IPR015943">
    <property type="entry name" value="WD40/YVTN_repeat-like_dom_sf"/>
</dbReference>
<evidence type="ECO:0000313" key="16">
    <source>
        <dbReference type="Proteomes" id="UP000291343"/>
    </source>
</evidence>
<comment type="function">
    <text evidence="11">Molecular adapter which is involved in cilium biogenesis. Part of a functional complex including OFD1 a centriolar protein involved in cilium assembly. Could regulate the cAMP-dependent phosphorylation of OFD1, and its subsequent ubiquitination by PJA2 which ultimately leads to its proteasomal degradation.</text>
</comment>